<dbReference type="Gene3D" id="2.40.370.10">
    <property type="entry name" value="AttH-like domain"/>
    <property type="match status" value="2"/>
</dbReference>
<dbReference type="InterPro" id="IPR010791">
    <property type="entry name" value="AttH_dom"/>
</dbReference>
<dbReference type="PANTHER" id="PTHR38591:SF1">
    <property type="entry name" value="BLL1000 PROTEIN"/>
    <property type="match status" value="1"/>
</dbReference>
<dbReference type="RefSeq" id="WP_119892202.1">
    <property type="nucleotide sequence ID" value="NZ_CP032419.1"/>
</dbReference>
<feature type="chain" id="PRO_5017238810" evidence="1">
    <location>
        <begin position="21"/>
        <end position="358"/>
    </location>
</feature>
<evidence type="ECO:0000313" key="3">
    <source>
        <dbReference type="EMBL" id="AYC31577.1"/>
    </source>
</evidence>
<dbReference type="Pfam" id="PF07143">
    <property type="entry name" value="CrtC"/>
    <property type="match status" value="1"/>
</dbReference>
<keyword evidence="1" id="KW-0732">Signal</keyword>
<dbReference type="Proteomes" id="UP000265560">
    <property type="component" value="Chromosome"/>
</dbReference>
<evidence type="ECO:0000259" key="2">
    <source>
        <dbReference type="Pfam" id="PF07143"/>
    </source>
</evidence>
<dbReference type="PROSITE" id="PS51257">
    <property type="entry name" value="PROKAR_LIPOPROTEIN"/>
    <property type="match status" value="1"/>
</dbReference>
<gene>
    <name evidence="3" type="ORF">D3880_03830</name>
</gene>
<reference evidence="4" key="1">
    <citation type="submission" date="2018-09" db="EMBL/GenBank/DDBJ databases">
        <authorList>
            <person name="Zhu H."/>
        </authorList>
    </citation>
    <scope>NUCLEOTIDE SEQUENCE [LARGE SCALE GENOMIC DNA]</scope>
    <source>
        <strain evidence="4">K2W31S-8</strain>
    </source>
</reference>
<feature type="domain" description="AttH" evidence="2">
    <location>
        <begin position="61"/>
        <end position="233"/>
    </location>
</feature>
<organism evidence="3 4">
    <name type="scientific">Pseudomonas cavernae</name>
    <dbReference type="NCBI Taxonomy" id="2320867"/>
    <lineage>
        <taxon>Bacteria</taxon>
        <taxon>Pseudomonadati</taxon>
        <taxon>Pseudomonadota</taxon>
        <taxon>Gammaproteobacteria</taxon>
        <taxon>Pseudomonadales</taxon>
        <taxon>Pseudomonadaceae</taxon>
        <taxon>Pseudomonas</taxon>
    </lineage>
</organism>
<dbReference type="AlphaFoldDB" id="A0A385Z025"/>
<dbReference type="KEGG" id="pcav:D3880_03830"/>
<dbReference type="PANTHER" id="PTHR38591">
    <property type="entry name" value="HYDROLASE"/>
    <property type="match status" value="1"/>
</dbReference>
<dbReference type="Pfam" id="PF17186">
    <property type="entry name" value="Lipocalin_9"/>
    <property type="match status" value="1"/>
</dbReference>
<proteinExistence type="predicted"/>
<keyword evidence="4" id="KW-1185">Reference proteome</keyword>
<dbReference type="InterPro" id="IPR023374">
    <property type="entry name" value="AttH-like_dom_sf"/>
</dbReference>
<sequence length="358" mass="39534">MNASLRLMLLAGLLLGACDAEPPPAEGFAGLGGAAAGFAQVTPGRAFSFPADHGAHPDYRIEWWYVTANLEDEQGRAWGVQWTLFRSALQPGSTSEGWSNQNLWMGHAGLTGPYGHRSAETFARGGIGQAGVDASPFKAWIDDWQFSSRKPANAGLGELDLHAKGGAFSYRLRLLSSRPPVLHGERGFSQKSGLGQASYYYSQPFFQAQGTIQLQGRSYRVKGPAWLDREWTSQYLAPDQRGWDWFSLHLDTGEKLMLFQLRHADGAHYRAGTWISASGQPRALASQDIVMTPLQYSRVAGRRLPTRWSLRIASEGFAISSTPVQENAWMDTRFPYWEGPIRFSGSHQGVGYLELTGY</sequence>
<name>A0A385Z025_9PSED</name>
<evidence type="ECO:0000256" key="1">
    <source>
        <dbReference type="SAM" id="SignalP"/>
    </source>
</evidence>
<accession>A0A385Z025</accession>
<dbReference type="SUPFAM" id="SSF159245">
    <property type="entry name" value="AttH-like"/>
    <property type="match status" value="1"/>
</dbReference>
<dbReference type="OrthoDB" id="9770826at2"/>
<evidence type="ECO:0000313" key="4">
    <source>
        <dbReference type="Proteomes" id="UP000265560"/>
    </source>
</evidence>
<protein>
    <submittedName>
        <fullName evidence="3">Iron ABC transporter permease</fullName>
    </submittedName>
</protein>
<feature type="signal peptide" evidence="1">
    <location>
        <begin position="1"/>
        <end position="20"/>
    </location>
</feature>
<dbReference type="EMBL" id="CP032419">
    <property type="protein sequence ID" value="AYC31577.1"/>
    <property type="molecule type" value="Genomic_DNA"/>
</dbReference>